<sequence length="305" mass="33740">MTRRIIAPLSLRSFLVPALFSSYSVPTRHIPLTAIRHLMSTSRQKDVTAACLIIGDEILNGKTRDSNSNFLAKYLFGLGVELKRIEVIPDEQEDIAETVRKLSSKYNLVFTSGGIGSTHDDITYPSIAYAYNLPLALHTPTAKRMGPISTDIPNWSLTPERKRMATFPDPSRVVHPCDDLWVPIVIVNSNIHILPGIPEIFESLLNGFRPHLLEVIGRRPTFYRAQIATSVTEGAIAAFLAGVQERVKAEGIKIGSYPNWEPQNGVSVVVSVVGRDEARVKEMGEEIRVGIDGWLFILPEAEEAG</sequence>
<protein>
    <submittedName>
        <fullName evidence="2">Molybdopterin binding domain protein</fullName>
    </submittedName>
</protein>
<dbReference type="Proteomes" id="UP000274822">
    <property type="component" value="Unassembled WGS sequence"/>
</dbReference>
<comment type="caution">
    <text evidence="2">The sequence shown here is derived from an EMBL/GenBank/DDBJ whole genome shotgun (WGS) entry which is preliminary data.</text>
</comment>
<dbReference type="CDD" id="cd00885">
    <property type="entry name" value="cinA"/>
    <property type="match status" value="1"/>
</dbReference>
<dbReference type="Pfam" id="PF24102">
    <property type="entry name" value="FLAD1_M"/>
    <property type="match status" value="1"/>
</dbReference>
<organism evidence="2 3">
    <name type="scientific">Jimgerdemannia flammicorona</name>
    <dbReference type="NCBI Taxonomy" id="994334"/>
    <lineage>
        <taxon>Eukaryota</taxon>
        <taxon>Fungi</taxon>
        <taxon>Fungi incertae sedis</taxon>
        <taxon>Mucoromycota</taxon>
        <taxon>Mucoromycotina</taxon>
        <taxon>Endogonomycetes</taxon>
        <taxon>Endogonales</taxon>
        <taxon>Endogonaceae</taxon>
        <taxon>Jimgerdemannia</taxon>
    </lineage>
</organism>
<dbReference type="PANTHER" id="PTHR47675:SF1">
    <property type="entry name" value="MOLYBDOPTERIN BINDING DOMAIN PROTEIN (AFU_ORTHOLOGUE AFUA_5G11210)"/>
    <property type="match status" value="1"/>
</dbReference>
<dbReference type="InterPro" id="IPR056596">
    <property type="entry name" value="FLAD1_M"/>
</dbReference>
<dbReference type="EMBL" id="RBNJ01009850">
    <property type="protein sequence ID" value="RUS26702.1"/>
    <property type="molecule type" value="Genomic_DNA"/>
</dbReference>
<dbReference type="PANTHER" id="PTHR47675">
    <property type="entry name" value="MOLYBDOPTERIN BINDING DOMAIN PROTEIN (AFU_ORTHOLOGUE AFUA_5G11210)"/>
    <property type="match status" value="1"/>
</dbReference>
<name>A0A433QAA8_9FUNG</name>
<dbReference type="AlphaFoldDB" id="A0A433QAA8"/>
<feature type="domain" description="MoaB/Mog" evidence="1">
    <location>
        <begin position="50"/>
        <end position="215"/>
    </location>
</feature>
<dbReference type="GO" id="GO:0042726">
    <property type="term" value="P:flavin-containing compound metabolic process"/>
    <property type="evidence" value="ECO:0007669"/>
    <property type="project" value="TreeGrafter"/>
</dbReference>
<dbReference type="Gene3D" id="3.40.980.10">
    <property type="entry name" value="MoaB/Mog-like domain"/>
    <property type="match status" value="1"/>
</dbReference>
<keyword evidence="3" id="KW-1185">Reference proteome</keyword>
<proteinExistence type="predicted"/>
<evidence type="ECO:0000259" key="1">
    <source>
        <dbReference type="SMART" id="SM00852"/>
    </source>
</evidence>
<evidence type="ECO:0000313" key="2">
    <source>
        <dbReference type="EMBL" id="RUS26702.1"/>
    </source>
</evidence>
<dbReference type="GO" id="GO:0047884">
    <property type="term" value="F:FAD diphosphatase activity"/>
    <property type="evidence" value="ECO:0007669"/>
    <property type="project" value="TreeGrafter"/>
</dbReference>
<reference evidence="2 3" key="1">
    <citation type="journal article" date="2018" name="New Phytol.">
        <title>Phylogenomics of Endogonaceae and evolution of mycorrhizas within Mucoromycota.</title>
        <authorList>
            <person name="Chang Y."/>
            <person name="Desiro A."/>
            <person name="Na H."/>
            <person name="Sandor L."/>
            <person name="Lipzen A."/>
            <person name="Clum A."/>
            <person name="Barry K."/>
            <person name="Grigoriev I.V."/>
            <person name="Martin F.M."/>
            <person name="Stajich J.E."/>
            <person name="Smith M.E."/>
            <person name="Bonito G."/>
            <person name="Spatafora J.W."/>
        </authorList>
    </citation>
    <scope>NUCLEOTIDE SEQUENCE [LARGE SCALE GENOMIC DNA]</scope>
    <source>
        <strain evidence="2 3">AD002</strain>
    </source>
</reference>
<dbReference type="InterPro" id="IPR036425">
    <property type="entry name" value="MoaB/Mog-like_dom_sf"/>
</dbReference>
<dbReference type="SMART" id="SM00852">
    <property type="entry name" value="MoCF_biosynth"/>
    <property type="match status" value="1"/>
</dbReference>
<accession>A0A433QAA8</accession>
<dbReference type="InterPro" id="IPR001453">
    <property type="entry name" value="MoaB/Mog_dom"/>
</dbReference>
<evidence type="ECO:0000313" key="3">
    <source>
        <dbReference type="Proteomes" id="UP000274822"/>
    </source>
</evidence>
<dbReference type="Pfam" id="PF00994">
    <property type="entry name" value="MoCF_biosynth"/>
    <property type="match status" value="1"/>
</dbReference>
<dbReference type="SUPFAM" id="SSF53218">
    <property type="entry name" value="Molybdenum cofactor biosynthesis proteins"/>
    <property type="match status" value="1"/>
</dbReference>
<gene>
    <name evidence="2" type="ORF">BC938DRAFT_484237</name>
</gene>